<feature type="region of interest" description="Disordered" evidence="1">
    <location>
        <begin position="49"/>
        <end position="75"/>
    </location>
</feature>
<evidence type="ECO:0000313" key="2">
    <source>
        <dbReference type="EMBL" id="QCC52637.1"/>
    </source>
</evidence>
<evidence type="ECO:0000256" key="1">
    <source>
        <dbReference type="SAM" id="MobiDB-lite"/>
    </source>
</evidence>
<sequence length="133" mass="15058">MVADGEVDTSRVTVKTYLPAYQKEQWQEHADQLGMSQSEYVKAMVQAGRRGFLDAPPDTAEAQPDDDTEGSGGDLRERVMAVLETDQHLDWDELLEALTDRIEDRLEDTLADLQDENRVRYSGRHGGYTLVEE</sequence>
<dbReference type="InterPro" id="IPR043828">
    <property type="entry name" value="DUF5805"/>
</dbReference>
<accession>A0A4D6HIV3</accession>
<keyword evidence="3" id="KW-1185">Reference proteome</keyword>
<name>A0A4D6HIV3_9EURY</name>
<dbReference type="EMBL" id="CP031310">
    <property type="protein sequence ID" value="QCC52637.1"/>
    <property type="molecule type" value="Genomic_DNA"/>
</dbReference>
<dbReference type="Proteomes" id="UP000296706">
    <property type="component" value="Chromosome"/>
</dbReference>
<dbReference type="AlphaFoldDB" id="A0A4D6HIV3"/>
<reference evidence="2 3" key="1">
    <citation type="journal article" date="2019" name="Nat. Commun.">
        <title>A new type of DNA phosphorothioation-based antiviral system in archaea.</title>
        <authorList>
            <person name="Xiong L."/>
            <person name="Liu S."/>
            <person name="Chen S."/>
            <person name="Xiao Y."/>
            <person name="Zhu B."/>
            <person name="Gao Y."/>
            <person name="Zhang Y."/>
            <person name="Chen B."/>
            <person name="Luo J."/>
            <person name="Deng Z."/>
            <person name="Chen X."/>
            <person name="Wang L."/>
            <person name="Chen S."/>
        </authorList>
    </citation>
    <scope>NUCLEOTIDE SEQUENCE [LARGE SCALE GENOMIC DNA]</scope>
    <source>
        <strain evidence="2 3">CBA1105</strain>
    </source>
</reference>
<dbReference type="Pfam" id="PF19121">
    <property type="entry name" value="DUF5805"/>
    <property type="match status" value="1"/>
</dbReference>
<evidence type="ECO:0000313" key="3">
    <source>
        <dbReference type="Proteomes" id="UP000296706"/>
    </source>
</evidence>
<dbReference type="GeneID" id="39849391"/>
<dbReference type="RefSeq" id="WP_049992963.1">
    <property type="nucleotide sequence ID" value="NZ_CP031310.1"/>
</dbReference>
<dbReference type="OrthoDB" id="210343at2157"/>
<organism evidence="2 3">
    <name type="scientific">Halapricum salinum</name>
    <dbReference type="NCBI Taxonomy" id="1457250"/>
    <lineage>
        <taxon>Archaea</taxon>
        <taxon>Methanobacteriati</taxon>
        <taxon>Methanobacteriota</taxon>
        <taxon>Stenosarchaea group</taxon>
        <taxon>Halobacteria</taxon>
        <taxon>Halobacteriales</taxon>
        <taxon>Haloarculaceae</taxon>
        <taxon>Halapricum</taxon>
    </lineage>
</organism>
<proteinExistence type="predicted"/>
<gene>
    <name evidence="2" type="ORF">DV733_15985</name>
</gene>
<dbReference type="KEGG" id="hsn:DV733_15985"/>
<protein>
    <submittedName>
        <fullName evidence="2">Uncharacterized protein</fullName>
    </submittedName>
</protein>